<name>A0A0M2HS38_9MICO</name>
<evidence type="ECO:0000313" key="2">
    <source>
        <dbReference type="Proteomes" id="UP000033900"/>
    </source>
</evidence>
<reference evidence="1 2" key="1">
    <citation type="submission" date="2015-02" db="EMBL/GenBank/DDBJ databases">
        <title>Draft genome sequences of ten Microbacterium spp. with emphasis on heavy metal contaminated environments.</title>
        <authorList>
            <person name="Corretto E."/>
        </authorList>
    </citation>
    <scope>NUCLEOTIDE SEQUENCE [LARGE SCALE GENOMIC DNA]</scope>
    <source>
        <strain evidence="1 2">SA35</strain>
    </source>
</reference>
<evidence type="ECO:0000313" key="1">
    <source>
        <dbReference type="EMBL" id="KJL49572.1"/>
    </source>
</evidence>
<sequence length="133" mass="14910">MTKRYTPGEPVGAMRPGCVLDYSCIVVSVADDCRSLQVRFSDGEIERVSTHPDFTWSMRRAYRYAAKYTAEADARGGDIESTAEAFDEFTAGCARRPDYFDRLHALWVLRRDPEGARLGCPVAFAQDMTAEGR</sequence>
<proteinExistence type="predicted"/>
<dbReference type="STRING" id="273678.RS84_00046"/>
<accession>A0A0M2HS38</accession>
<keyword evidence="2" id="KW-1185">Reference proteome</keyword>
<dbReference type="PATRIC" id="fig|273678.4.peg.42"/>
<organism evidence="1 2">
    <name type="scientific">Microbacterium hydrocarbonoxydans</name>
    <dbReference type="NCBI Taxonomy" id="273678"/>
    <lineage>
        <taxon>Bacteria</taxon>
        <taxon>Bacillati</taxon>
        <taxon>Actinomycetota</taxon>
        <taxon>Actinomycetes</taxon>
        <taxon>Micrococcales</taxon>
        <taxon>Microbacteriaceae</taxon>
        <taxon>Microbacterium</taxon>
    </lineage>
</organism>
<protein>
    <submittedName>
        <fullName evidence="1">Uncharacterized protein</fullName>
    </submittedName>
</protein>
<dbReference type="AlphaFoldDB" id="A0A0M2HS38"/>
<comment type="caution">
    <text evidence="1">The sequence shown here is derived from an EMBL/GenBank/DDBJ whole genome shotgun (WGS) entry which is preliminary data.</text>
</comment>
<dbReference type="EMBL" id="JYJB01000002">
    <property type="protein sequence ID" value="KJL49572.1"/>
    <property type="molecule type" value="Genomic_DNA"/>
</dbReference>
<gene>
    <name evidence="1" type="ORF">RS84_00046</name>
</gene>
<dbReference type="Proteomes" id="UP000033900">
    <property type="component" value="Unassembled WGS sequence"/>
</dbReference>
<dbReference type="RefSeq" id="WP_045255750.1">
    <property type="nucleotide sequence ID" value="NZ_JYJB01000002.1"/>
</dbReference>